<protein>
    <submittedName>
        <fullName evidence="1">Uncharacterized protein</fullName>
    </submittedName>
</protein>
<reference evidence="1 2" key="1">
    <citation type="submission" date="2016-02" db="EMBL/GenBank/DDBJ databases">
        <title>Band-tailed pigeon sequencing and assembly.</title>
        <authorList>
            <person name="Soares A.E."/>
            <person name="Novak B.J."/>
            <person name="Rice E.S."/>
            <person name="O'Connell B."/>
            <person name="Chang D."/>
            <person name="Weber S."/>
            <person name="Shapiro B."/>
        </authorList>
    </citation>
    <scope>NUCLEOTIDE SEQUENCE [LARGE SCALE GENOMIC DNA]</scope>
    <source>
        <strain evidence="1">BTP2013</strain>
        <tissue evidence="1">Blood</tissue>
    </source>
</reference>
<dbReference type="AlphaFoldDB" id="A0A1V4K3N7"/>
<accession>A0A1V4K3N7</accession>
<evidence type="ECO:0000313" key="2">
    <source>
        <dbReference type="Proteomes" id="UP000190648"/>
    </source>
</evidence>
<sequence length="77" mass="8308">MRTGTGGNGKRSAKDAFIIVIKEEELTFGSETPLGTIGDYLGLTFARTVISGLFVLIQGVAELTPRSVWYQSLGKRS</sequence>
<keyword evidence="2" id="KW-1185">Reference proteome</keyword>
<proteinExistence type="predicted"/>
<organism evidence="1 2">
    <name type="scientific">Patagioenas fasciata monilis</name>
    <dbReference type="NCBI Taxonomy" id="372326"/>
    <lineage>
        <taxon>Eukaryota</taxon>
        <taxon>Metazoa</taxon>
        <taxon>Chordata</taxon>
        <taxon>Craniata</taxon>
        <taxon>Vertebrata</taxon>
        <taxon>Euteleostomi</taxon>
        <taxon>Archelosauria</taxon>
        <taxon>Archosauria</taxon>
        <taxon>Dinosauria</taxon>
        <taxon>Saurischia</taxon>
        <taxon>Theropoda</taxon>
        <taxon>Coelurosauria</taxon>
        <taxon>Aves</taxon>
        <taxon>Neognathae</taxon>
        <taxon>Neoaves</taxon>
        <taxon>Columbimorphae</taxon>
        <taxon>Columbiformes</taxon>
        <taxon>Columbidae</taxon>
        <taxon>Patagioenas</taxon>
    </lineage>
</organism>
<dbReference type="EMBL" id="LSYS01005108">
    <property type="protein sequence ID" value="OPJ78487.1"/>
    <property type="molecule type" value="Genomic_DNA"/>
</dbReference>
<dbReference type="Proteomes" id="UP000190648">
    <property type="component" value="Unassembled WGS sequence"/>
</dbReference>
<gene>
    <name evidence="1" type="ORF">AV530_003310</name>
</gene>
<evidence type="ECO:0000313" key="1">
    <source>
        <dbReference type="EMBL" id="OPJ78487.1"/>
    </source>
</evidence>
<name>A0A1V4K3N7_PATFA</name>
<comment type="caution">
    <text evidence="1">The sequence shown here is derived from an EMBL/GenBank/DDBJ whole genome shotgun (WGS) entry which is preliminary data.</text>
</comment>